<keyword evidence="7" id="KW-1185">Reference proteome</keyword>
<reference evidence="7" key="1">
    <citation type="journal article" date="2019" name="Nat. Commun.">
        <title>Genome-wide association mapping of date palm fruit traits.</title>
        <authorList>
            <person name="Hazzouri K.M."/>
            <person name="Gros-Balthazard M."/>
            <person name="Flowers J.M."/>
            <person name="Copetti D."/>
            <person name="Lemansour A."/>
            <person name="Lebrun M."/>
            <person name="Masmoudi K."/>
            <person name="Ferrand S."/>
            <person name="Dhar M.I."/>
            <person name="Fresquez Z.A."/>
            <person name="Rosas U."/>
            <person name="Zhang J."/>
            <person name="Talag J."/>
            <person name="Lee S."/>
            <person name="Kudrna D."/>
            <person name="Powell R.F."/>
            <person name="Leitch I.J."/>
            <person name="Krueger R.R."/>
            <person name="Wing R.A."/>
            <person name="Amiri K.M.A."/>
            <person name="Purugganan M.D."/>
        </authorList>
    </citation>
    <scope>NUCLEOTIDE SEQUENCE [LARGE SCALE GENOMIC DNA]</scope>
    <source>
        <strain evidence="7">cv. Khalas</strain>
    </source>
</reference>
<evidence type="ECO:0000259" key="6">
    <source>
        <dbReference type="PROSITE" id="PS50811"/>
    </source>
</evidence>
<name>A0A8B7C7G4_PHODC</name>
<dbReference type="SMART" id="SM00774">
    <property type="entry name" value="WRKY"/>
    <property type="match status" value="1"/>
</dbReference>
<proteinExistence type="predicted"/>
<evidence type="ECO:0000313" key="7">
    <source>
        <dbReference type="Proteomes" id="UP000228380"/>
    </source>
</evidence>
<dbReference type="GO" id="GO:0003700">
    <property type="term" value="F:DNA-binding transcription factor activity"/>
    <property type="evidence" value="ECO:0007669"/>
    <property type="project" value="InterPro"/>
</dbReference>
<dbReference type="PANTHER" id="PTHR31221:SF283">
    <property type="entry name" value="WRKY DOMAIN-CONTAINING PROTEIN"/>
    <property type="match status" value="1"/>
</dbReference>
<dbReference type="RefSeq" id="XP_008793281.3">
    <property type="nucleotide sequence ID" value="XM_008795059.4"/>
</dbReference>
<keyword evidence="2" id="KW-0805">Transcription regulation</keyword>
<dbReference type="KEGG" id="pda:103709614"/>
<evidence type="ECO:0000256" key="1">
    <source>
        <dbReference type="ARBA" id="ARBA00004123"/>
    </source>
</evidence>
<protein>
    <submittedName>
        <fullName evidence="8">Probable WRKY transcription factor 51</fullName>
    </submittedName>
</protein>
<dbReference type="PANTHER" id="PTHR31221">
    <property type="entry name" value="WRKY TRANSCRIPTION FACTOR PROTEIN 1-RELATED"/>
    <property type="match status" value="1"/>
</dbReference>
<evidence type="ECO:0000313" key="8">
    <source>
        <dbReference type="RefSeq" id="XP_008793281.3"/>
    </source>
</evidence>
<dbReference type="SUPFAM" id="SSF118290">
    <property type="entry name" value="WRKY DNA-binding domain"/>
    <property type="match status" value="1"/>
</dbReference>
<keyword evidence="3" id="KW-0238">DNA-binding</keyword>
<gene>
    <name evidence="8" type="primary">LOC103709614</name>
</gene>
<accession>A0A8B7C7G4</accession>
<dbReference type="PROSITE" id="PS50811">
    <property type="entry name" value="WRKY"/>
    <property type="match status" value="1"/>
</dbReference>
<dbReference type="GO" id="GO:0043565">
    <property type="term" value="F:sequence-specific DNA binding"/>
    <property type="evidence" value="ECO:0007669"/>
    <property type="project" value="InterPro"/>
</dbReference>
<evidence type="ECO:0000256" key="5">
    <source>
        <dbReference type="ARBA" id="ARBA00023242"/>
    </source>
</evidence>
<sequence>MVMAAPLGFTEMSYPPFFLVDNPSGVPDFDFFPAEASDESMLGVCNGVAADEALFEDSLLAGDPKTLVASDCGLNAPTTRLVMSDTKRMKVETGCRIGFRTKSEVDVLDDGFKWRKYGKKSVKNSPNPRNYYRCSREGCAVKKRVERDAEDSSYVITTYEGVHNHESPGTVSYEFSPRQAKTSAWESYDQLPLVVPNVYRMQAARSFY</sequence>
<dbReference type="Proteomes" id="UP000228380">
    <property type="component" value="Chromosome 9"/>
</dbReference>
<dbReference type="InterPro" id="IPR003657">
    <property type="entry name" value="WRKY_dom"/>
</dbReference>
<dbReference type="AlphaFoldDB" id="A0A8B7C7G4"/>
<comment type="subcellular location">
    <subcellularLocation>
        <location evidence="1">Nucleus</location>
    </subcellularLocation>
</comment>
<keyword evidence="5" id="KW-0539">Nucleus</keyword>
<dbReference type="Pfam" id="PF03106">
    <property type="entry name" value="WRKY"/>
    <property type="match status" value="1"/>
</dbReference>
<organism evidence="7 8">
    <name type="scientific">Phoenix dactylifera</name>
    <name type="common">Date palm</name>
    <dbReference type="NCBI Taxonomy" id="42345"/>
    <lineage>
        <taxon>Eukaryota</taxon>
        <taxon>Viridiplantae</taxon>
        <taxon>Streptophyta</taxon>
        <taxon>Embryophyta</taxon>
        <taxon>Tracheophyta</taxon>
        <taxon>Spermatophyta</taxon>
        <taxon>Magnoliopsida</taxon>
        <taxon>Liliopsida</taxon>
        <taxon>Arecaceae</taxon>
        <taxon>Coryphoideae</taxon>
        <taxon>Phoeniceae</taxon>
        <taxon>Phoenix</taxon>
    </lineage>
</organism>
<dbReference type="GO" id="GO:0005634">
    <property type="term" value="C:nucleus"/>
    <property type="evidence" value="ECO:0007669"/>
    <property type="project" value="UniProtKB-SubCell"/>
</dbReference>
<feature type="domain" description="WRKY" evidence="6">
    <location>
        <begin position="103"/>
        <end position="168"/>
    </location>
</feature>
<evidence type="ECO:0000256" key="3">
    <source>
        <dbReference type="ARBA" id="ARBA00023125"/>
    </source>
</evidence>
<dbReference type="GeneID" id="103709614"/>
<keyword evidence="4" id="KW-0804">Transcription</keyword>
<dbReference type="FunFam" id="2.20.25.80:FF:000003">
    <property type="entry name" value="WRKY transcription factor 57"/>
    <property type="match status" value="1"/>
</dbReference>
<reference evidence="8" key="2">
    <citation type="submission" date="2025-08" db="UniProtKB">
        <authorList>
            <consortium name="RefSeq"/>
        </authorList>
    </citation>
    <scope>IDENTIFICATION</scope>
    <source>
        <tissue evidence="8">Young leaves</tissue>
    </source>
</reference>
<dbReference type="InterPro" id="IPR036576">
    <property type="entry name" value="WRKY_dom_sf"/>
</dbReference>
<dbReference type="Gene3D" id="2.20.25.80">
    <property type="entry name" value="WRKY domain"/>
    <property type="match status" value="1"/>
</dbReference>
<evidence type="ECO:0000256" key="4">
    <source>
        <dbReference type="ARBA" id="ARBA00023163"/>
    </source>
</evidence>
<dbReference type="OrthoDB" id="693960at2759"/>
<dbReference type="InterPro" id="IPR044810">
    <property type="entry name" value="WRKY_plant"/>
</dbReference>
<evidence type="ECO:0000256" key="2">
    <source>
        <dbReference type="ARBA" id="ARBA00023015"/>
    </source>
</evidence>